<reference evidence="2 3" key="1">
    <citation type="journal article" date="2018" name="Nat. Biotechnol.">
        <title>A standardized bacterial taxonomy based on genome phylogeny substantially revises the tree of life.</title>
        <authorList>
            <person name="Parks D.H."/>
            <person name="Chuvochina M."/>
            <person name="Waite D.W."/>
            <person name="Rinke C."/>
            <person name="Skarshewski A."/>
            <person name="Chaumeil P.A."/>
            <person name="Hugenholtz P."/>
        </authorList>
    </citation>
    <scope>NUCLEOTIDE SEQUENCE [LARGE SCALE GENOMIC DNA]</scope>
    <source>
        <strain evidence="2">UBA10045</strain>
    </source>
</reference>
<evidence type="ECO:0000313" key="3">
    <source>
        <dbReference type="Proteomes" id="UP000262257"/>
    </source>
</evidence>
<dbReference type="AlphaFoldDB" id="A0A3D3G2W6"/>
<evidence type="ECO:0000313" key="2">
    <source>
        <dbReference type="EMBL" id="HCM32366.1"/>
    </source>
</evidence>
<feature type="transmembrane region" description="Helical" evidence="1">
    <location>
        <begin position="5"/>
        <end position="28"/>
    </location>
</feature>
<evidence type="ECO:0008006" key="4">
    <source>
        <dbReference type="Google" id="ProtNLM"/>
    </source>
</evidence>
<accession>A0A3D3G2W6</accession>
<name>A0A3D3G2W6_ACIRA</name>
<proteinExistence type="predicted"/>
<dbReference type="Proteomes" id="UP000262257">
    <property type="component" value="Unassembled WGS sequence"/>
</dbReference>
<sequence length="284" mass="32167">MKKQYLLSAIICVNTGLIIGCQTVLPYIDTAKPTTTLKTSSGTLSVNTIVQMVYPKILNEPLAHVTPVLNDYFKSYPYQQLEPNILGFFHPSIEYKNPQGETRYLVIIEKVKINNGYIQDCRACSSTVDLFIFKKQDNHFQLVNSALNQKDIPTAGGHLYFSFKHDLQKNLRPFGKNMIGSYTLATFTGAGGQEISTWYAVLLPDVGRVQVLEIGSAGNDTSSYYADRPEFASIVTSTLRVVNNQNTYYPVEVTYIDQDQPKKSYKSLFMYDQAKHIYVEYEKK</sequence>
<comment type="caution">
    <text evidence="2">The sequence shown here is derived from an EMBL/GenBank/DDBJ whole genome shotgun (WGS) entry which is preliminary data.</text>
</comment>
<keyword evidence="1" id="KW-0812">Transmembrane</keyword>
<organism evidence="2 3">
    <name type="scientific">Acinetobacter radioresistens</name>
    <dbReference type="NCBI Taxonomy" id="40216"/>
    <lineage>
        <taxon>Bacteria</taxon>
        <taxon>Pseudomonadati</taxon>
        <taxon>Pseudomonadota</taxon>
        <taxon>Gammaproteobacteria</taxon>
        <taxon>Moraxellales</taxon>
        <taxon>Moraxellaceae</taxon>
        <taxon>Acinetobacter</taxon>
    </lineage>
</organism>
<dbReference type="RefSeq" id="WP_248088284.1">
    <property type="nucleotide sequence ID" value="NZ_JAATPA010000002.1"/>
</dbReference>
<gene>
    <name evidence="2" type="ORF">DIC32_13755</name>
</gene>
<dbReference type="EMBL" id="DPXL01000174">
    <property type="protein sequence ID" value="HCM32366.1"/>
    <property type="molecule type" value="Genomic_DNA"/>
</dbReference>
<keyword evidence="1" id="KW-0472">Membrane</keyword>
<dbReference type="PROSITE" id="PS51257">
    <property type="entry name" value="PROKAR_LIPOPROTEIN"/>
    <property type="match status" value="1"/>
</dbReference>
<evidence type="ECO:0000256" key="1">
    <source>
        <dbReference type="SAM" id="Phobius"/>
    </source>
</evidence>
<keyword evidence="1" id="KW-1133">Transmembrane helix</keyword>
<protein>
    <recommendedName>
        <fullName evidence="4">Lipoprotein</fullName>
    </recommendedName>
</protein>